<organism evidence="2 3">
    <name type="scientific">Inhella inkyongensis</name>
    <dbReference type="NCBI Taxonomy" id="392593"/>
    <lineage>
        <taxon>Bacteria</taxon>
        <taxon>Pseudomonadati</taxon>
        <taxon>Pseudomonadota</taxon>
        <taxon>Betaproteobacteria</taxon>
        <taxon>Burkholderiales</taxon>
        <taxon>Sphaerotilaceae</taxon>
        <taxon>Inhella</taxon>
    </lineage>
</organism>
<dbReference type="RefSeq" id="WP_138854870.1">
    <property type="nucleotide sequence ID" value="NZ_CP040709.1"/>
</dbReference>
<reference evidence="2 3" key="1">
    <citation type="submission" date="2020-08" db="EMBL/GenBank/DDBJ databases">
        <title>Genomic Encyclopedia of Type Strains, Phase IV (KMG-IV): sequencing the most valuable type-strain genomes for metagenomic binning, comparative biology and taxonomic classification.</title>
        <authorList>
            <person name="Goeker M."/>
        </authorList>
    </citation>
    <scope>NUCLEOTIDE SEQUENCE [LARGE SCALE GENOMIC DNA]</scope>
    <source>
        <strain evidence="2 3">DSM 23958</strain>
    </source>
</reference>
<dbReference type="InterPro" id="IPR001753">
    <property type="entry name" value="Enoyl-CoA_hydra/iso"/>
</dbReference>
<proteinExistence type="inferred from homology"/>
<dbReference type="SUPFAM" id="SSF52096">
    <property type="entry name" value="ClpP/crotonase"/>
    <property type="match status" value="1"/>
</dbReference>
<dbReference type="EC" id="5.3.3.18" evidence="2"/>
<dbReference type="Proteomes" id="UP000554837">
    <property type="component" value="Unassembled WGS sequence"/>
</dbReference>
<dbReference type="PANTHER" id="PTHR43459">
    <property type="entry name" value="ENOYL-COA HYDRATASE"/>
    <property type="match status" value="1"/>
</dbReference>
<evidence type="ECO:0000313" key="3">
    <source>
        <dbReference type="Proteomes" id="UP000554837"/>
    </source>
</evidence>
<dbReference type="OrthoDB" id="5291143at2"/>
<keyword evidence="3" id="KW-1185">Reference proteome</keyword>
<comment type="similarity">
    <text evidence="1">Belongs to the enoyl-CoA hydratase/isomerase family.</text>
</comment>
<dbReference type="AlphaFoldDB" id="A0A840S7X4"/>
<comment type="caution">
    <text evidence="2">The sequence shown here is derived from an EMBL/GenBank/DDBJ whole genome shotgun (WGS) entry which is preliminary data.</text>
</comment>
<dbReference type="CDD" id="cd06558">
    <property type="entry name" value="crotonase-like"/>
    <property type="match status" value="1"/>
</dbReference>
<dbReference type="Gene3D" id="3.90.226.10">
    <property type="entry name" value="2-enoyl-CoA Hydratase, Chain A, domain 1"/>
    <property type="match status" value="1"/>
</dbReference>
<sequence length="266" mass="28532">MAEPLIQIEREENIAILRLNRPQALNAFTADMMVQIRETLDALGADAGVRAILITGEGRAFCAGQDLSDPFVAPPPPGGKPKDIGHLIDHYYIPMALALRHCRVPTVCAVNGVAAGAGMSFAMGCDLVFASDAAVFVLGFNKIGLIPDAGATWLLPRLVGRAKAMEMALLGDKLSATDAELLGLVARTVQADQLFSAAKAAALRLAALPTKALVETRRLFDEAQRSDFEPALRAESRAQSQLGFAQDYSEGVNAFMQKRAPRFQDR</sequence>
<accession>A0A840S7X4</accession>
<protein>
    <submittedName>
        <fullName evidence="2">2-(1,2-epoxy-1,2-dihydrophenyl)acetyl-CoA isomerase</fullName>
        <ecNumber evidence="2">5.3.3.18</ecNumber>
    </submittedName>
</protein>
<evidence type="ECO:0000256" key="1">
    <source>
        <dbReference type="ARBA" id="ARBA00005254"/>
    </source>
</evidence>
<dbReference type="InterPro" id="IPR014748">
    <property type="entry name" value="Enoyl-CoA_hydra_C"/>
</dbReference>
<gene>
    <name evidence="2" type="ORF">HNQ51_002435</name>
</gene>
<dbReference type="GO" id="GO:0016853">
    <property type="term" value="F:isomerase activity"/>
    <property type="evidence" value="ECO:0007669"/>
    <property type="project" value="UniProtKB-KW"/>
</dbReference>
<dbReference type="InterPro" id="IPR029045">
    <property type="entry name" value="ClpP/crotonase-like_dom_sf"/>
</dbReference>
<dbReference type="EMBL" id="JACHHO010000003">
    <property type="protein sequence ID" value="MBB5205116.1"/>
    <property type="molecule type" value="Genomic_DNA"/>
</dbReference>
<name>A0A840S7X4_9BURK</name>
<evidence type="ECO:0000313" key="2">
    <source>
        <dbReference type="EMBL" id="MBB5205116.1"/>
    </source>
</evidence>
<dbReference type="PANTHER" id="PTHR43459:SF1">
    <property type="entry name" value="EG:BACN32G11.4 PROTEIN"/>
    <property type="match status" value="1"/>
</dbReference>
<dbReference type="Pfam" id="PF00378">
    <property type="entry name" value="ECH_1"/>
    <property type="match status" value="1"/>
</dbReference>
<dbReference type="Gene3D" id="1.10.12.10">
    <property type="entry name" value="Lyase 2-enoyl-coa Hydratase, Chain A, domain 2"/>
    <property type="match status" value="1"/>
</dbReference>
<keyword evidence="2" id="KW-0413">Isomerase</keyword>